<dbReference type="AlphaFoldDB" id="A0A5B2VX07"/>
<feature type="domain" description="DUF5872" evidence="2">
    <location>
        <begin position="9"/>
        <end position="70"/>
    </location>
</feature>
<sequence>MAATAKKSDPTLWERVKAEITKGDKGGDPGEWSARKAQMAVQEYKRRGGGYEGRKSDDNHLVQWEHEEWGTKSGKPSGETGERYLPKDARKKLSDSEYKRTTAKKRADTRAGKQFSQQPRDIAKKAASARKTGKAAAGRERTKADLMAEARKRDVPGRSKMSKAQLERALG</sequence>
<organism evidence="3 4">
    <name type="scientific">Salinarimonas soli</name>
    <dbReference type="NCBI Taxonomy" id="1638099"/>
    <lineage>
        <taxon>Bacteria</taxon>
        <taxon>Pseudomonadati</taxon>
        <taxon>Pseudomonadota</taxon>
        <taxon>Alphaproteobacteria</taxon>
        <taxon>Hyphomicrobiales</taxon>
        <taxon>Salinarimonadaceae</taxon>
        <taxon>Salinarimonas</taxon>
    </lineage>
</organism>
<dbReference type="Proteomes" id="UP000323142">
    <property type="component" value="Unassembled WGS sequence"/>
</dbReference>
<reference evidence="3 4" key="1">
    <citation type="submission" date="2019-09" db="EMBL/GenBank/DDBJ databases">
        <title>Salinarimonas rosea gen. nov., sp. nov., a new member of the a-2 subgroup of the Proteobacteria.</title>
        <authorList>
            <person name="Liu J."/>
        </authorList>
    </citation>
    <scope>NUCLEOTIDE SEQUENCE [LARGE SCALE GENOMIC DNA]</scope>
    <source>
        <strain evidence="3 4">BN140002</strain>
    </source>
</reference>
<evidence type="ECO:0000259" key="2">
    <source>
        <dbReference type="Pfam" id="PF19197"/>
    </source>
</evidence>
<evidence type="ECO:0000313" key="4">
    <source>
        <dbReference type="Proteomes" id="UP000323142"/>
    </source>
</evidence>
<feature type="compositionally biased region" description="Basic and acidic residues" evidence="1">
    <location>
        <begin position="80"/>
        <end position="111"/>
    </location>
</feature>
<evidence type="ECO:0000313" key="3">
    <source>
        <dbReference type="EMBL" id="KAA2244363.1"/>
    </source>
</evidence>
<comment type="caution">
    <text evidence="3">The sequence shown here is derived from an EMBL/GenBank/DDBJ whole genome shotgun (WGS) entry which is preliminary data.</text>
</comment>
<feature type="compositionally biased region" description="Basic and acidic residues" evidence="1">
    <location>
        <begin position="137"/>
        <end position="157"/>
    </location>
</feature>
<reference evidence="3 4" key="2">
    <citation type="submission" date="2019-09" db="EMBL/GenBank/DDBJ databases">
        <authorList>
            <person name="Jin C."/>
        </authorList>
    </citation>
    <scope>NUCLEOTIDE SEQUENCE [LARGE SCALE GENOMIC DNA]</scope>
    <source>
        <strain evidence="3 4">BN140002</strain>
    </source>
</reference>
<dbReference type="EMBL" id="VUOA01000001">
    <property type="protein sequence ID" value="KAA2244363.1"/>
    <property type="molecule type" value="Genomic_DNA"/>
</dbReference>
<protein>
    <recommendedName>
        <fullName evidence="2">DUF5872 domain-containing protein</fullName>
    </recommendedName>
</protein>
<proteinExistence type="predicted"/>
<dbReference type="RefSeq" id="WP_149815019.1">
    <property type="nucleotide sequence ID" value="NZ_VUOA01000001.1"/>
</dbReference>
<dbReference type="Pfam" id="PF19197">
    <property type="entry name" value="DUF5872"/>
    <property type="match status" value="1"/>
</dbReference>
<dbReference type="InterPro" id="IPR043803">
    <property type="entry name" value="DUF5872"/>
</dbReference>
<name>A0A5B2VX07_9HYPH</name>
<keyword evidence="4" id="KW-1185">Reference proteome</keyword>
<feature type="compositionally biased region" description="Basic and acidic residues" evidence="1">
    <location>
        <begin position="52"/>
        <end position="70"/>
    </location>
</feature>
<accession>A0A5B2VX07</accession>
<dbReference type="OrthoDB" id="791686at2"/>
<gene>
    <name evidence="3" type="ORF">F0L46_00240</name>
</gene>
<evidence type="ECO:0000256" key="1">
    <source>
        <dbReference type="SAM" id="MobiDB-lite"/>
    </source>
</evidence>
<feature type="region of interest" description="Disordered" evidence="1">
    <location>
        <begin position="20"/>
        <end position="171"/>
    </location>
</feature>